<accession>A0ABQ1QFT9</accession>
<name>A0ABQ1QFT9_9BACI</name>
<gene>
    <name evidence="1" type="ORF">GCM10011389_34960</name>
</gene>
<keyword evidence="2" id="KW-1185">Reference proteome</keyword>
<dbReference type="RefSeq" id="WP_188655657.1">
    <property type="nucleotide sequence ID" value="NZ_BMIN01000019.1"/>
</dbReference>
<dbReference type="Proteomes" id="UP000642571">
    <property type="component" value="Unassembled WGS sequence"/>
</dbReference>
<dbReference type="EMBL" id="BMIN01000019">
    <property type="protein sequence ID" value="GGD24142.1"/>
    <property type="molecule type" value="Genomic_DNA"/>
</dbReference>
<reference evidence="2" key="1">
    <citation type="journal article" date="2019" name="Int. J. Syst. Evol. Microbiol.">
        <title>The Global Catalogue of Microorganisms (GCM) 10K type strain sequencing project: providing services to taxonomists for standard genome sequencing and annotation.</title>
        <authorList>
            <consortium name="The Broad Institute Genomics Platform"/>
            <consortium name="The Broad Institute Genome Sequencing Center for Infectious Disease"/>
            <person name="Wu L."/>
            <person name="Ma J."/>
        </authorList>
    </citation>
    <scope>NUCLEOTIDE SEQUENCE [LARGE SCALE GENOMIC DNA]</scope>
    <source>
        <strain evidence="2">CGMCC 1.15353</strain>
    </source>
</reference>
<protein>
    <submittedName>
        <fullName evidence="1">Uncharacterized protein</fullName>
    </submittedName>
</protein>
<evidence type="ECO:0000313" key="1">
    <source>
        <dbReference type="EMBL" id="GGD24142.1"/>
    </source>
</evidence>
<organism evidence="1 2">
    <name type="scientific">Pontibacillus salipaludis</name>
    <dbReference type="NCBI Taxonomy" id="1697394"/>
    <lineage>
        <taxon>Bacteria</taxon>
        <taxon>Bacillati</taxon>
        <taxon>Bacillota</taxon>
        <taxon>Bacilli</taxon>
        <taxon>Bacillales</taxon>
        <taxon>Bacillaceae</taxon>
        <taxon>Pontibacillus</taxon>
    </lineage>
</organism>
<evidence type="ECO:0000313" key="2">
    <source>
        <dbReference type="Proteomes" id="UP000642571"/>
    </source>
</evidence>
<comment type="caution">
    <text evidence="1">The sequence shown here is derived from an EMBL/GenBank/DDBJ whole genome shotgun (WGS) entry which is preliminary data.</text>
</comment>
<sequence>MGESPLTELEIDTALNPDFGMNDDGFLFHVKDVEEWDVPADSHQIGV</sequence>
<proteinExistence type="predicted"/>